<dbReference type="AlphaFoldDB" id="A0A6A7AG21"/>
<protein>
    <submittedName>
        <fullName evidence="1">Uncharacterized protein</fullName>
    </submittedName>
</protein>
<gene>
    <name evidence="1" type="ORF">CC86DRAFT_400637</name>
</gene>
<accession>A0A6A7AG21</accession>
<evidence type="ECO:0000313" key="1">
    <source>
        <dbReference type="EMBL" id="KAF2831854.1"/>
    </source>
</evidence>
<name>A0A6A7AG21_9PLEO</name>
<keyword evidence="2" id="KW-1185">Reference proteome</keyword>
<organism evidence="1 2">
    <name type="scientific">Ophiobolus disseminans</name>
    <dbReference type="NCBI Taxonomy" id="1469910"/>
    <lineage>
        <taxon>Eukaryota</taxon>
        <taxon>Fungi</taxon>
        <taxon>Dikarya</taxon>
        <taxon>Ascomycota</taxon>
        <taxon>Pezizomycotina</taxon>
        <taxon>Dothideomycetes</taxon>
        <taxon>Pleosporomycetidae</taxon>
        <taxon>Pleosporales</taxon>
        <taxon>Pleosporineae</taxon>
        <taxon>Phaeosphaeriaceae</taxon>
        <taxon>Ophiobolus</taxon>
    </lineage>
</organism>
<sequence length="262" mass="29410">MATSFFSLPLELRHEIYGYLWIDSRSASACAVDGLCFNYASQPTKERWDYQSDDLFEHSYPRLPTWLPVSRAFMAEALNEFDRFGAATLVFDDPGHVRPAYEATTTYFPGILGPFSVRELHVFVGALIDDVTVTGANGVGHLAFGQHDANNISMLIDAALGSAVQTLFFVVQIDHSCEGTAPHDHMVSMYALQGVDVLKRQLKRLEIEIEEYVEGARERESFEAALGFEVAVLENSLEPMTLQRSVRTRGPLYIWTTLFTQE</sequence>
<proteinExistence type="predicted"/>
<dbReference type="EMBL" id="MU006217">
    <property type="protein sequence ID" value="KAF2831854.1"/>
    <property type="molecule type" value="Genomic_DNA"/>
</dbReference>
<dbReference type="Proteomes" id="UP000799424">
    <property type="component" value="Unassembled WGS sequence"/>
</dbReference>
<reference evidence="1" key="1">
    <citation type="journal article" date="2020" name="Stud. Mycol.">
        <title>101 Dothideomycetes genomes: a test case for predicting lifestyles and emergence of pathogens.</title>
        <authorList>
            <person name="Haridas S."/>
            <person name="Albert R."/>
            <person name="Binder M."/>
            <person name="Bloem J."/>
            <person name="Labutti K."/>
            <person name="Salamov A."/>
            <person name="Andreopoulos B."/>
            <person name="Baker S."/>
            <person name="Barry K."/>
            <person name="Bills G."/>
            <person name="Bluhm B."/>
            <person name="Cannon C."/>
            <person name="Castanera R."/>
            <person name="Culley D."/>
            <person name="Daum C."/>
            <person name="Ezra D."/>
            <person name="Gonzalez J."/>
            <person name="Henrissat B."/>
            <person name="Kuo A."/>
            <person name="Liang C."/>
            <person name="Lipzen A."/>
            <person name="Lutzoni F."/>
            <person name="Magnuson J."/>
            <person name="Mondo S."/>
            <person name="Nolan M."/>
            <person name="Ohm R."/>
            <person name="Pangilinan J."/>
            <person name="Park H.-J."/>
            <person name="Ramirez L."/>
            <person name="Alfaro M."/>
            <person name="Sun H."/>
            <person name="Tritt A."/>
            <person name="Yoshinaga Y."/>
            <person name="Zwiers L.-H."/>
            <person name="Turgeon B."/>
            <person name="Goodwin S."/>
            <person name="Spatafora J."/>
            <person name="Crous P."/>
            <person name="Grigoriev I."/>
        </authorList>
    </citation>
    <scope>NUCLEOTIDE SEQUENCE</scope>
    <source>
        <strain evidence="1">CBS 113818</strain>
    </source>
</reference>
<evidence type="ECO:0000313" key="2">
    <source>
        <dbReference type="Proteomes" id="UP000799424"/>
    </source>
</evidence>